<dbReference type="PROSITE" id="PS51186">
    <property type="entry name" value="GNAT"/>
    <property type="match status" value="1"/>
</dbReference>
<sequence>MRVWNREGLAAPIATPRLRLWPLGPEHAEALFPLLRQPRVYDWISMRQPESVSALARRWGELRQEGAGEREEYFFGWAAQRISDGAWLGALDADVRADGVASNVGYWFGPDFWGQGYASEALTALAHHLDAHGAHEQRAAVTRGNDASMRVLERAGFVRGRVLPDNDVVGGRLVDDVEFVRYRAASGGLCLLRARPDETRCVADILSEAAAWLRAGGREMWLPEEVAVERVAADVTAGWFHFIERAGDKLGVVKIQYDDPWFWPDVAAGESVFLHQGHSTLSHGRCCTNPEQGETPLSPNK</sequence>
<evidence type="ECO:0000313" key="2">
    <source>
        <dbReference type="EMBL" id="MEJ8674973.1"/>
    </source>
</evidence>
<dbReference type="Gene3D" id="3.40.630.30">
    <property type="match status" value="1"/>
</dbReference>
<accession>A0ABU8V1E6</accession>
<protein>
    <submittedName>
        <fullName evidence="2">GNAT family N-acetyltransferase</fullName>
    </submittedName>
</protein>
<dbReference type="Proteomes" id="UP001224516">
    <property type="component" value="Unassembled WGS sequence"/>
</dbReference>
<dbReference type="InterPro" id="IPR016181">
    <property type="entry name" value="Acyl_CoA_acyltransferase"/>
</dbReference>
<dbReference type="SUPFAM" id="SSF55729">
    <property type="entry name" value="Acyl-CoA N-acyltransferases (Nat)"/>
    <property type="match status" value="1"/>
</dbReference>
<proteinExistence type="predicted"/>
<dbReference type="EMBL" id="JAVFJF020000016">
    <property type="protein sequence ID" value="MEJ8674973.1"/>
    <property type="molecule type" value="Genomic_DNA"/>
</dbReference>
<evidence type="ECO:0000259" key="1">
    <source>
        <dbReference type="PROSITE" id="PS51186"/>
    </source>
</evidence>
<dbReference type="Pfam" id="PF13302">
    <property type="entry name" value="Acetyltransf_3"/>
    <property type="match status" value="1"/>
</dbReference>
<comment type="caution">
    <text evidence="2">The sequence shown here is derived from an EMBL/GenBank/DDBJ whole genome shotgun (WGS) entry which is preliminary data.</text>
</comment>
<gene>
    <name evidence="2" type="ORF">QCL97_009580</name>
</gene>
<feature type="non-terminal residue" evidence="2">
    <location>
        <position position="301"/>
    </location>
</feature>
<keyword evidence="3" id="KW-1185">Reference proteome</keyword>
<evidence type="ECO:0000313" key="3">
    <source>
        <dbReference type="Proteomes" id="UP001224516"/>
    </source>
</evidence>
<organism evidence="2 3">
    <name type="scientific">Chromobacterium amazonense</name>
    <dbReference type="NCBI Taxonomy" id="1382803"/>
    <lineage>
        <taxon>Bacteria</taxon>
        <taxon>Pseudomonadati</taxon>
        <taxon>Pseudomonadota</taxon>
        <taxon>Betaproteobacteria</taxon>
        <taxon>Neisseriales</taxon>
        <taxon>Chromobacteriaceae</taxon>
        <taxon>Chromobacterium</taxon>
    </lineage>
</organism>
<dbReference type="RefSeq" id="WP_340224451.1">
    <property type="nucleotide sequence ID" value="NZ_JAVFJF020000016.1"/>
</dbReference>
<dbReference type="InterPro" id="IPR000182">
    <property type="entry name" value="GNAT_dom"/>
</dbReference>
<feature type="domain" description="N-acetyltransferase" evidence="1">
    <location>
        <begin position="18"/>
        <end position="178"/>
    </location>
</feature>
<name>A0ABU8V1E6_9NEIS</name>
<dbReference type="PANTHER" id="PTHR43792">
    <property type="entry name" value="GNAT FAMILY, PUTATIVE (AFU_ORTHOLOGUE AFUA_3G00765)-RELATED-RELATED"/>
    <property type="match status" value="1"/>
</dbReference>
<reference evidence="2 3" key="1">
    <citation type="submission" date="2023-12" db="EMBL/GenBank/DDBJ databases">
        <title>Evaluation and characterization of a potential secondary metabolite violacein from indigenous Chromobacterium amazonense SAM215.</title>
        <authorList>
            <person name="Tarafdar M.R."/>
            <person name="Abedin S.M."/>
            <person name="Atiqua A."/>
            <person name="Saha A."/>
            <person name="Khan S.N."/>
        </authorList>
    </citation>
    <scope>NUCLEOTIDE SEQUENCE [LARGE SCALE GENOMIC DNA]</scope>
    <source>
        <strain evidence="2 3">SAM215</strain>
    </source>
</reference>
<dbReference type="InterPro" id="IPR051531">
    <property type="entry name" value="N-acetyltransferase"/>
</dbReference>